<keyword evidence="1" id="KW-0175">Coiled coil</keyword>
<dbReference type="Proteomes" id="UP000521943">
    <property type="component" value="Unassembled WGS sequence"/>
</dbReference>
<dbReference type="Pfam" id="PF18758">
    <property type="entry name" value="KDZ"/>
    <property type="match status" value="1"/>
</dbReference>
<sequence>MDEETKAILADIRGGDPQDFDGGLEDVGDGVAGGDDWVDVNSEKMTPEEMARAVDKAVADPKWSKRRYRDGRTWRNRRERFDNAWTAHIQSLADAYLRWKHPGPPKDAGTCAAEPGTDLDLRIASIDLYTLTKEVTVPRRDDQMSMVALVEAGFMGNSPLSPSLAISLKTLDLFKIIRQRRPSFSFEAFAKVLCDLYQRPYNRRWRIALADAFDVFLSMKRVVDERVAGALGRLSANWRVLNACPCCTYELQGEKQLVWRIQMALDGNNSAKRVSNSFRQTGDTRVFLSSYWIDEPEVDKFKLEDIRTKGPEVPTLRDTVWDEEGDEGSVEDATVDKKSEVTDCVKNWKAAQVDSKKRAMDMFDETGWFVCGCRHGLILWAADMVRTGEQAKYPLSILNRALEVLGDRLLVGYDIGCAFEGTIKSTTLGKRFTESGSRCCVNAYHGYAHNFACQCLNHPNNIVGCGIEDLETMERFFSASNATSAVIRHASKYRRRLYLDLHLGQNDRDKYASLGLMLRNNYQQALKIISDGVPVLDAILLEIGATRGNLDTWQSEQAQYFATLGREPEEDIHKVAYVELLKELEVAEKVATGKTSNFLNLVADDWDPSGGGQTYESETSRTRRIETDRKHARNKVNSLQHELVAMELKLGITTRWHSGMSDYQDTVQYIYKRRYRKALDELERLVVQRLFELHRLGLSGIGYRARTLLTKALRTRSKAIQNAVARYNAAAVELIPPRPTIDWTKIAKYNFVEEFSLLRDARSDIRGDRWSDGEVREAMKLHQKIQRAKEELERLNIEVKRLFTSIFDEHALFQKVQAELQDAKEYHLLGALIDFATPRKRTNRLILRYLDEITELDGYSGCRDLLGVRVGSAPRNRQAELNDTVTHEVTTLHDLMYETDDEDEEEDVQIGGVLDFIGEIAVS</sequence>
<evidence type="ECO:0008006" key="5">
    <source>
        <dbReference type="Google" id="ProtNLM"/>
    </source>
</evidence>
<protein>
    <recommendedName>
        <fullName evidence="5">CxC1-like cysteine cluster associated with KDZ transposases domain-containing protein</fullName>
    </recommendedName>
</protein>
<accession>A0A8H6I223</accession>
<evidence type="ECO:0000313" key="4">
    <source>
        <dbReference type="Proteomes" id="UP000521943"/>
    </source>
</evidence>
<dbReference type="AlphaFoldDB" id="A0A8H6I223"/>
<proteinExistence type="predicted"/>
<feature type="region of interest" description="Disordered" evidence="2">
    <location>
        <begin position="1"/>
        <end position="36"/>
    </location>
</feature>
<feature type="coiled-coil region" evidence="1">
    <location>
        <begin position="775"/>
        <end position="805"/>
    </location>
</feature>
<organism evidence="3 4">
    <name type="scientific">Ephemerocybe angulata</name>
    <dbReference type="NCBI Taxonomy" id="980116"/>
    <lineage>
        <taxon>Eukaryota</taxon>
        <taxon>Fungi</taxon>
        <taxon>Dikarya</taxon>
        <taxon>Basidiomycota</taxon>
        <taxon>Agaricomycotina</taxon>
        <taxon>Agaricomycetes</taxon>
        <taxon>Agaricomycetidae</taxon>
        <taxon>Agaricales</taxon>
        <taxon>Agaricineae</taxon>
        <taxon>Psathyrellaceae</taxon>
        <taxon>Ephemerocybe</taxon>
    </lineage>
</organism>
<evidence type="ECO:0000256" key="1">
    <source>
        <dbReference type="SAM" id="Coils"/>
    </source>
</evidence>
<keyword evidence="4" id="KW-1185">Reference proteome</keyword>
<evidence type="ECO:0000256" key="2">
    <source>
        <dbReference type="SAM" id="MobiDB-lite"/>
    </source>
</evidence>
<dbReference type="PANTHER" id="PTHR33096">
    <property type="entry name" value="CXC2 DOMAIN-CONTAINING PROTEIN"/>
    <property type="match status" value="1"/>
</dbReference>
<evidence type="ECO:0000313" key="3">
    <source>
        <dbReference type="EMBL" id="KAF6756492.1"/>
    </source>
</evidence>
<dbReference type="OrthoDB" id="2505969at2759"/>
<dbReference type="EMBL" id="JACGCI010000026">
    <property type="protein sequence ID" value="KAF6756492.1"/>
    <property type="molecule type" value="Genomic_DNA"/>
</dbReference>
<name>A0A8H6I223_9AGAR</name>
<comment type="caution">
    <text evidence="3">The sequence shown here is derived from an EMBL/GenBank/DDBJ whole genome shotgun (WGS) entry which is preliminary data.</text>
</comment>
<reference evidence="3 4" key="1">
    <citation type="submission" date="2020-07" db="EMBL/GenBank/DDBJ databases">
        <title>Comparative genomics of pyrophilous fungi reveals a link between fire events and developmental genes.</title>
        <authorList>
            <consortium name="DOE Joint Genome Institute"/>
            <person name="Steindorff A.S."/>
            <person name="Carver A."/>
            <person name="Calhoun S."/>
            <person name="Stillman K."/>
            <person name="Liu H."/>
            <person name="Lipzen A."/>
            <person name="Pangilinan J."/>
            <person name="Labutti K."/>
            <person name="Bruns T.D."/>
            <person name="Grigoriev I.V."/>
        </authorList>
    </citation>
    <scope>NUCLEOTIDE SEQUENCE [LARGE SCALE GENOMIC DNA]</scope>
    <source>
        <strain evidence="3 4">CBS 144469</strain>
    </source>
</reference>
<feature type="coiled-coil region" evidence="1">
    <location>
        <begin position="622"/>
        <end position="649"/>
    </location>
</feature>
<feature type="compositionally biased region" description="Acidic residues" evidence="2">
    <location>
        <begin position="18"/>
        <end position="28"/>
    </location>
</feature>
<dbReference type="PANTHER" id="PTHR33096:SF1">
    <property type="entry name" value="CXC1-LIKE CYSTEINE CLUSTER ASSOCIATED WITH KDZ TRANSPOSASES DOMAIN-CONTAINING PROTEIN"/>
    <property type="match status" value="1"/>
</dbReference>
<dbReference type="InterPro" id="IPR040521">
    <property type="entry name" value="KDZ"/>
</dbReference>
<gene>
    <name evidence="3" type="ORF">DFP72DRAFT_1066840</name>
</gene>